<evidence type="ECO:0000256" key="1">
    <source>
        <dbReference type="SAM" id="SignalP"/>
    </source>
</evidence>
<evidence type="ECO:0008006" key="4">
    <source>
        <dbReference type="Google" id="ProtNLM"/>
    </source>
</evidence>
<feature type="chain" id="PRO_5046841875" description="Lipoprotein" evidence="1">
    <location>
        <begin position="22"/>
        <end position="182"/>
    </location>
</feature>
<protein>
    <recommendedName>
        <fullName evidence="4">Lipoprotein</fullName>
    </recommendedName>
</protein>
<dbReference type="EMBL" id="CP043494">
    <property type="protein sequence ID" value="WNG52067.1"/>
    <property type="molecule type" value="Genomic_DNA"/>
</dbReference>
<evidence type="ECO:0000313" key="3">
    <source>
        <dbReference type="Proteomes" id="UP001611383"/>
    </source>
</evidence>
<keyword evidence="1" id="KW-0732">Signal</keyword>
<proteinExistence type="predicted"/>
<name>A0ABY9X9J2_9BACT</name>
<dbReference type="Proteomes" id="UP001611383">
    <property type="component" value="Chromosome"/>
</dbReference>
<accession>A0ABY9X9J2</accession>
<sequence>MMLSKRLFPLALCVLAAGGCARQGVEATRPSTSSLTRCTNPAGQYAIAHPSAWKTNTGNGVEPCRFFHPTPFEVQAGTEEPLVAVSVKREPVPLETFVEGSTGSSAEVLLQERLTLAGHPAVRLELRATADSPLLPPGTREYLYAVGDGDTVVRASTLAVRGLDYEANKAVLDEMVRTLELR</sequence>
<dbReference type="RefSeq" id="WP_395812393.1">
    <property type="nucleotide sequence ID" value="NZ_CP043494.1"/>
</dbReference>
<feature type="signal peptide" evidence="1">
    <location>
        <begin position="1"/>
        <end position="21"/>
    </location>
</feature>
<organism evidence="2 3">
    <name type="scientific">Archangium minus</name>
    <dbReference type="NCBI Taxonomy" id="83450"/>
    <lineage>
        <taxon>Bacteria</taxon>
        <taxon>Pseudomonadati</taxon>
        <taxon>Myxococcota</taxon>
        <taxon>Myxococcia</taxon>
        <taxon>Myxococcales</taxon>
        <taxon>Cystobacterineae</taxon>
        <taxon>Archangiaceae</taxon>
        <taxon>Archangium</taxon>
    </lineage>
</organism>
<evidence type="ECO:0000313" key="2">
    <source>
        <dbReference type="EMBL" id="WNG52067.1"/>
    </source>
</evidence>
<keyword evidence="3" id="KW-1185">Reference proteome</keyword>
<dbReference type="PROSITE" id="PS51257">
    <property type="entry name" value="PROKAR_LIPOPROTEIN"/>
    <property type="match status" value="1"/>
</dbReference>
<gene>
    <name evidence="2" type="ORF">F0U60_54150</name>
</gene>
<reference evidence="2 3" key="1">
    <citation type="submission" date="2019-08" db="EMBL/GenBank/DDBJ databases">
        <title>Archangium and Cystobacter genomes.</title>
        <authorList>
            <person name="Chen I.-C.K."/>
            <person name="Wielgoss S."/>
        </authorList>
    </citation>
    <scope>NUCLEOTIDE SEQUENCE [LARGE SCALE GENOMIC DNA]</scope>
    <source>
        <strain evidence="2 3">Cbm 6</strain>
    </source>
</reference>